<feature type="transmembrane region" description="Helical" evidence="6">
    <location>
        <begin position="52"/>
        <end position="72"/>
    </location>
</feature>
<dbReference type="PROSITE" id="PS50850">
    <property type="entry name" value="MFS"/>
    <property type="match status" value="1"/>
</dbReference>
<dbReference type="GO" id="GO:0022857">
    <property type="term" value="F:transmembrane transporter activity"/>
    <property type="evidence" value="ECO:0007669"/>
    <property type="project" value="InterPro"/>
</dbReference>
<evidence type="ECO:0000256" key="3">
    <source>
        <dbReference type="ARBA" id="ARBA00022692"/>
    </source>
</evidence>
<evidence type="ECO:0000313" key="9">
    <source>
        <dbReference type="Proteomes" id="UP000266272"/>
    </source>
</evidence>
<feature type="transmembrane region" description="Helical" evidence="6">
    <location>
        <begin position="120"/>
        <end position="140"/>
    </location>
</feature>
<proteinExistence type="predicted"/>
<organism evidence="8 9">
    <name type="scientific">Trichoderma arundinaceum</name>
    <dbReference type="NCBI Taxonomy" id="490622"/>
    <lineage>
        <taxon>Eukaryota</taxon>
        <taxon>Fungi</taxon>
        <taxon>Dikarya</taxon>
        <taxon>Ascomycota</taxon>
        <taxon>Pezizomycotina</taxon>
        <taxon>Sordariomycetes</taxon>
        <taxon>Hypocreomycetidae</taxon>
        <taxon>Hypocreales</taxon>
        <taxon>Hypocreaceae</taxon>
        <taxon>Trichoderma</taxon>
    </lineage>
</organism>
<dbReference type="InterPro" id="IPR036259">
    <property type="entry name" value="MFS_trans_sf"/>
</dbReference>
<keyword evidence="5 6" id="KW-0472">Membrane</keyword>
<dbReference type="PANTHER" id="PTHR43791">
    <property type="entry name" value="PERMEASE-RELATED"/>
    <property type="match status" value="1"/>
</dbReference>
<feature type="transmembrane region" description="Helical" evidence="6">
    <location>
        <begin position="411"/>
        <end position="432"/>
    </location>
</feature>
<evidence type="ECO:0000256" key="6">
    <source>
        <dbReference type="SAM" id="Phobius"/>
    </source>
</evidence>
<dbReference type="SUPFAM" id="SSF103473">
    <property type="entry name" value="MFS general substrate transporter"/>
    <property type="match status" value="1"/>
</dbReference>
<dbReference type="Gene3D" id="1.20.1250.20">
    <property type="entry name" value="MFS general substrate transporter like domains"/>
    <property type="match status" value="2"/>
</dbReference>
<dbReference type="EMBL" id="PXOA01000230">
    <property type="protein sequence ID" value="RFU78165.1"/>
    <property type="molecule type" value="Genomic_DNA"/>
</dbReference>
<keyword evidence="2" id="KW-0813">Transport</keyword>
<comment type="caution">
    <text evidence="8">The sequence shown here is derived from an EMBL/GenBank/DDBJ whole genome shotgun (WGS) entry which is preliminary data.</text>
</comment>
<feature type="transmembrane region" description="Helical" evidence="6">
    <location>
        <begin position="213"/>
        <end position="235"/>
    </location>
</feature>
<dbReference type="GO" id="GO:0016020">
    <property type="term" value="C:membrane"/>
    <property type="evidence" value="ECO:0007669"/>
    <property type="project" value="UniProtKB-SubCell"/>
</dbReference>
<keyword evidence="3 6" id="KW-0812">Transmembrane</keyword>
<feature type="transmembrane region" description="Helical" evidence="6">
    <location>
        <begin position="92"/>
        <end position="113"/>
    </location>
</feature>
<accession>A0A395NQA9</accession>
<feature type="domain" description="Major facilitator superfamily (MFS) profile" evidence="7">
    <location>
        <begin position="54"/>
        <end position="469"/>
    </location>
</feature>
<dbReference type="Pfam" id="PF07690">
    <property type="entry name" value="MFS_1"/>
    <property type="match status" value="1"/>
</dbReference>
<evidence type="ECO:0000256" key="5">
    <source>
        <dbReference type="ARBA" id="ARBA00023136"/>
    </source>
</evidence>
<evidence type="ECO:0000313" key="8">
    <source>
        <dbReference type="EMBL" id="RFU78165.1"/>
    </source>
</evidence>
<evidence type="ECO:0000259" key="7">
    <source>
        <dbReference type="PROSITE" id="PS50850"/>
    </source>
</evidence>
<evidence type="ECO:0000256" key="4">
    <source>
        <dbReference type="ARBA" id="ARBA00022989"/>
    </source>
</evidence>
<keyword evidence="9" id="KW-1185">Reference proteome</keyword>
<reference evidence="8 9" key="1">
    <citation type="journal article" date="2018" name="PLoS Pathog.">
        <title>Evolution of structural diversity of trichothecenes, a family of toxins produced by plant pathogenic and entomopathogenic fungi.</title>
        <authorList>
            <person name="Proctor R.H."/>
            <person name="McCormick S.P."/>
            <person name="Kim H.S."/>
            <person name="Cardoza R.E."/>
            <person name="Stanley A.M."/>
            <person name="Lindo L."/>
            <person name="Kelly A."/>
            <person name="Brown D.W."/>
            <person name="Lee T."/>
            <person name="Vaughan M.M."/>
            <person name="Alexander N.J."/>
            <person name="Busman M."/>
            <person name="Gutierrez S."/>
        </authorList>
    </citation>
    <scope>NUCLEOTIDE SEQUENCE [LARGE SCALE GENOMIC DNA]</scope>
    <source>
        <strain evidence="8 9">IBT 40837</strain>
    </source>
</reference>
<dbReference type="AlphaFoldDB" id="A0A395NQA9"/>
<feature type="transmembrane region" description="Helical" evidence="6">
    <location>
        <begin position="280"/>
        <end position="307"/>
    </location>
</feature>
<dbReference type="InterPro" id="IPR011701">
    <property type="entry name" value="MFS"/>
</dbReference>
<evidence type="ECO:0000256" key="2">
    <source>
        <dbReference type="ARBA" id="ARBA00022448"/>
    </source>
</evidence>
<gene>
    <name evidence="8" type="ORF">TARUN_4046</name>
</gene>
<dbReference type="InterPro" id="IPR020846">
    <property type="entry name" value="MFS_dom"/>
</dbReference>
<feature type="transmembrane region" description="Helical" evidence="6">
    <location>
        <begin position="327"/>
        <end position="345"/>
    </location>
</feature>
<feature type="transmembrane region" description="Helical" evidence="6">
    <location>
        <begin position="444"/>
        <end position="464"/>
    </location>
</feature>
<comment type="subcellular location">
    <subcellularLocation>
        <location evidence="1">Membrane</location>
        <topology evidence="1">Multi-pass membrane protein</topology>
    </subcellularLocation>
</comment>
<feature type="transmembrane region" description="Helical" evidence="6">
    <location>
        <begin position="378"/>
        <end position="399"/>
    </location>
</feature>
<dbReference type="Proteomes" id="UP000266272">
    <property type="component" value="Unassembled WGS sequence"/>
</dbReference>
<name>A0A395NQA9_TRIAR</name>
<dbReference type="FunFam" id="1.20.1250.20:FF:000013">
    <property type="entry name" value="MFS general substrate transporter"/>
    <property type="match status" value="1"/>
</dbReference>
<feature type="transmembrane region" description="Helical" evidence="6">
    <location>
        <begin position="352"/>
        <end position="372"/>
    </location>
</feature>
<protein>
    <submittedName>
        <fullName evidence="8">Major facilitator superfamily transporter</fullName>
    </submittedName>
</protein>
<sequence>MPQKTDGEKIEVSTQDVHQAAEKGQAATDRYGEALVAYDPVAERRLRLKIDLYIVPTVALLYLFCFIDRANIGNARIAGLATDLGLEGNDYNAVISVFFISYIIFEIPASLACKYIGPGWFLPLTTVLFGVCSLATAYVNTMSQAAAVRFLLGIFEAGMMPGIAYYLSRWYRRSELAFRLSLYIVMSPLAGAFGGLLASAILKLDHVGGVHTWRMIFVVEGIITIGLGLLGFLTLTDRPETARWLSQEEKDLAIARVKSERIGTTAVLDTMDKAKIKRGIFNPVTLSTAFIFLLNNITVQGLAFFAPTIVATLFKGSTTIHQQLMTVPPYVVGAFFTVLFPLLSWRLDRRQIFIILSAPMVMIGYAMFLGSTDSKVRYGATFLIASSAFALGPLTNAQVAANVVGDTARSAAIGTNVMFGNIGGLISGWAFLPFDAPNYHIGNGLNLATSGTVLVLATLTLLWMKRDNKRRGSKDIDAELSGLTQEQIENLDWKHPAFQWRY</sequence>
<keyword evidence="4 6" id="KW-1133">Transmembrane helix</keyword>
<evidence type="ECO:0000256" key="1">
    <source>
        <dbReference type="ARBA" id="ARBA00004141"/>
    </source>
</evidence>
<dbReference type="OrthoDB" id="2985014at2759"/>
<dbReference type="PANTHER" id="PTHR43791:SF48">
    <property type="entry name" value="TRANSPORTER, PUTATIVE (AFU_ORTHOLOGUE AFUA_4G01000)-RELATED"/>
    <property type="match status" value="1"/>
</dbReference>
<feature type="transmembrane region" description="Helical" evidence="6">
    <location>
        <begin position="180"/>
        <end position="201"/>
    </location>
</feature>
<feature type="transmembrane region" description="Helical" evidence="6">
    <location>
        <begin position="146"/>
        <end position="168"/>
    </location>
</feature>
<dbReference type="FunFam" id="1.20.1250.20:FF:000034">
    <property type="entry name" value="MFS general substrate transporter"/>
    <property type="match status" value="1"/>
</dbReference>